<dbReference type="PANTHER" id="PTHR43606">
    <property type="entry name" value="PHOSPHATASE, PUTATIVE (AFU_ORTHOLOGUE AFUA_6G08710)-RELATED"/>
    <property type="match status" value="1"/>
</dbReference>
<dbReference type="InterPro" id="IPR032093">
    <property type="entry name" value="PhoD_N"/>
</dbReference>
<evidence type="ECO:0000259" key="2">
    <source>
        <dbReference type="Pfam" id="PF16655"/>
    </source>
</evidence>
<keyword evidence="4" id="KW-1185">Reference proteome</keyword>
<dbReference type="Pfam" id="PF09423">
    <property type="entry name" value="PhoD"/>
    <property type="match status" value="1"/>
</dbReference>
<dbReference type="InterPro" id="IPR018946">
    <property type="entry name" value="PhoD-like_MPP"/>
</dbReference>
<dbReference type="InterPro" id="IPR052900">
    <property type="entry name" value="Phospholipid_Metab_Enz"/>
</dbReference>
<evidence type="ECO:0000259" key="1">
    <source>
        <dbReference type="Pfam" id="PF09423"/>
    </source>
</evidence>
<proteinExistence type="predicted"/>
<dbReference type="Gene3D" id="2.60.40.380">
    <property type="entry name" value="Purple acid phosphatase-like, N-terminal"/>
    <property type="match status" value="1"/>
</dbReference>
<dbReference type="Gene3D" id="3.60.21.70">
    <property type="entry name" value="PhoD-like phosphatase"/>
    <property type="match status" value="1"/>
</dbReference>
<dbReference type="eggNOG" id="COG3540">
    <property type="taxonomic scope" value="Bacteria"/>
</dbReference>
<dbReference type="EMBL" id="CP000249">
    <property type="protein sequence ID" value="ABD10394.1"/>
    <property type="molecule type" value="Genomic_DNA"/>
</dbReference>
<dbReference type="HOGENOM" id="CLU_525464_0_0_11"/>
<dbReference type="Pfam" id="PF16655">
    <property type="entry name" value="PhoD_N"/>
    <property type="match status" value="1"/>
</dbReference>
<evidence type="ECO:0000313" key="3">
    <source>
        <dbReference type="EMBL" id="ABD10394.1"/>
    </source>
</evidence>
<evidence type="ECO:0000313" key="4">
    <source>
        <dbReference type="Proteomes" id="UP000001937"/>
    </source>
</evidence>
<dbReference type="InterPro" id="IPR029052">
    <property type="entry name" value="Metallo-depent_PP-like"/>
</dbReference>
<dbReference type="STRING" id="106370.Francci3_1011"/>
<protein>
    <submittedName>
        <fullName evidence="3">Alkaline phosphatase</fullName>
    </submittedName>
</protein>
<dbReference type="InterPro" id="IPR038607">
    <property type="entry name" value="PhoD-like_sf"/>
</dbReference>
<name>Q2JE98_FRACC</name>
<gene>
    <name evidence="3" type="ordered locus">Francci3_1011</name>
</gene>
<dbReference type="OrthoDB" id="327733at2"/>
<dbReference type="AlphaFoldDB" id="Q2JE98"/>
<dbReference type="PANTHER" id="PTHR43606:SF1">
    <property type="entry name" value="PHOD-LIKE PHOSPHATASE METALLOPHOSPHATASE DOMAIN-CONTAINING PROTEIN"/>
    <property type="match status" value="1"/>
</dbReference>
<accession>Q2JE98</accession>
<dbReference type="KEGG" id="fra:Francci3_1011"/>
<feature type="domain" description="Phospholipase D N-terminal" evidence="2">
    <location>
        <begin position="11"/>
        <end position="100"/>
    </location>
</feature>
<sequence length="483" mass="52333">MRGGRPTFTSGVQSGDVTADSAVVWARADRPAVLAVDVAATETFTAARRVGVVRVDAATDFTTSVPVRGLPAGEEVFYRVRLASADDPALVGETSTGRFRTAPGRAGDVSFVWSGDICGQGWGINPDLGGMRIFETMRRLNPDFAICSGDTVYADGPILPTVPLADGSVWRNLVVPEKSKVAETLAEYRGNYRYNLLDANLLAFNREVPWVFQWDDHETLNNWYPGEILDDSRYSEKRVDVLAARSRQAFLEYTPFIPGRADPGGRIYRRISYGPLLDVFVLDMRSFKNPNPDAQEDPAGVAILGRHQSEWLLAGLAASRATWKVVAADLPLGLLVPDNPSGVEAVAQGRPGAPLGREVEIADLLAGLRRHRVRNVVWVTADVHYTAAHHYHPDRAAFTDFDPFWEFVSGPLNAGTFGPNTLDPTFGPEAVFVKAPPAGQSNLPPSAGLQFFGRVHLDPGGGLTVELRDSGGAVLWSTTLAVV</sequence>
<organism evidence="3 4">
    <name type="scientific">Frankia casuarinae (strain DSM 45818 / CECT 9043 / HFP020203 / CcI3)</name>
    <dbReference type="NCBI Taxonomy" id="106370"/>
    <lineage>
        <taxon>Bacteria</taxon>
        <taxon>Bacillati</taxon>
        <taxon>Actinomycetota</taxon>
        <taxon>Actinomycetes</taxon>
        <taxon>Frankiales</taxon>
        <taxon>Frankiaceae</taxon>
        <taxon>Frankia</taxon>
    </lineage>
</organism>
<dbReference type="PhylomeDB" id="Q2JE98"/>
<dbReference type="SUPFAM" id="SSF56300">
    <property type="entry name" value="Metallo-dependent phosphatases"/>
    <property type="match status" value="1"/>
</dbReference>
<dbReference type="RefSeq" id="WP_011435462.1">
    <property type="nucleotide sequence ID" value="NC_007777.1"/>
</dbReference>
<dbReference type="Proteomes" id="UP000001937">
    <property type="component" value="Chromosome"/>
</dbReference>
<feature type="domain" description="PhoD-like phosphatase metallophosphatase" evidence="1">
    <location>
        <begin position="113"/>
        <end position="458"/>
    </location>
</feature>
<reference evidence="3 4" key="1">
    <citation type="journal article" date="2007" name="Genome Res.">
        <title>Genome characteristics of facultatively symbiotic Frankia sp. strains reflect host range and host plant biogeography.</title>
        <authorList>
            <person name="Normand P."/>
            <person name="Lapierre P."/>
            <person name="Tisa L.S."/>
            <person name="Gogarten J.P."/>
            <person name="Alloisio N."/>
            <person name="Bagnarol E."/>
            <person name="Bassi C.A."/>
            <person name="Berry A.M."/>
            <person name="Bickhart D.M."/>
            <person name="Choisne N."/>
            <person name="Couloux A."/>
            <person name="Cournoyer B."/>
            <person name="Cruveiller S."/>
            <person name="Daubin V."/>
            <person name="Demange N."/>
            <person name="Francino M.P."/>
            <person name="Goltsman E."/>
            <person name="Huang Y."/>
            <person name="Kopp O.R."/>
            <person name="Labarre L."/>
            <person name="Lapidus A."/>
            <person name="Lavire C."/>
            <person name="Marechal J."/>
            <person name="Martinez M."/>
            <person name="Mastronunzio J.E."/>
            <person name="Mullin B.C."/>
            <person name="Niemann J."/>
            <person name="Pujic P."/>
            <person name="Rawnsley T."/>
            <person name="Rouy Z."/>
            <person name="Schenowitz C."/>
            <person name="Sellstedt A."/>
            <person name="Tavares F."/>
            <person name="Tomkins J.P."/>
            <person name="Vallenet D."/>
            <person name="Valverde C."/>
            <person name="Wall L.G."/>
            <person name="Wang Y."/>
            <person name="Medigue C."/>
            <person name="Benson D.R."/>
        </authorList>
    </citation>
    <scope>NUCLEOTIDE SEQUENCE [LARGE SCALE GENOMIC DNA]</scope>
    <source>
        <strain evidence="4">DSM 45818 / CECT 9043 / CcI3</strain>
    </source>
</reference>